<evidence type="ECO:0000256" key="1">
    <source>
        <dbReference type="SAM" id="MobiDB-lite"/>
    </source>
</evidence>
<proteinExistence type="predicted"/>
<dbReference type="Proteomes" id="UP000662939">
    <property type="component" value="Chromosome"/>
</dbReference>
<name>A0A895XRM0_9ACTN</name>
<feature type="region of interest" description="Disordered" evidence="1">
    <location>
        <begin position="35"/>
        <end position="56"/>
    </location>
</feature>
<evidence type="ECO:0000313" key="3">
    <source>
        <dbReference type="Proteomes" id="UP000662939"/>
    </source>
</evidence>
<gene>
    <name evidence="2" type="ORF">JQS30_03435</name>
</gene>
<evidence type="ECO:0000313" key="2">
    <source>
        <dbReference type="EMBL" id="QSB05989.1"/>
    </source>
</evidence>
<protein>
    <submittedName>
        <fullName evidence="2">Uncharacterized protein</fullName>
    </submittedName>
</protein>
<organism evidence="2 3">
    <name type="scientific">Natronoglycomyces albus</name>
    <dbReference type="NCBI Taxonomy" id="2811108"/>
    <lineage>
        <taxon>Bacteria</taxon>
        <taxon>Bacillati</taxon>
        <taxon>Actinomycetota</taxon>
        <taxon>Actinomycetes</taxon>
        <taxon>Glycomycetales</taxon>
        <taxon>Glycomycetaceae</taxon>
        <taxon>Natronoglycomyces</taxon>
    </lineage>
</organism>
<accession>A0A895XRM0</accession>
<dbReference type="RefSeq" id="WP_213172000.1">
    <property type="nucleotide sequence ID" value="NZ_CP070496.1"/>
</dbReference>
<sequence length="56" mass="5710">MRLAPHGHGRQDHVASQIDELSAAISAAASTADELSAAIESGRSTTPRAPKVKSSA</sequence>
<dbReference type="EMBL" id="CP070496">
    <property type="protein sequence ID" value="QSB05989.1"/>
    <property type="molecule type" value="Genomic_DNA"/>
</dbReference>
<reference evidence="2" key="1">
    <citation type="submission" date="2021-02" db="EMBL/GenBank/DDBJ databases">
        <title>Natronoglycomyces albus gen. nov., sp. nov, a haloalkaliphilic actinobacterium from a soda solonchak soil.</title>
        <authorList>
            <person name="Sorokin D.Y."/>
            <person name="Khijniak T.V."/>
            <person name="Zakharycheva A.P."/>
            <person name="Boueva O.V."/>
            <person name="Ariskina E.V."/>
            <person name="Hahnke R.L."/>
            <person name="Bunk B."/>
            <person name="Sproer C."/>
            <person name="Schumann P."/>
            <person name="Evtushenko L.I."/>
            <person name="Kublanov I.V."/>
        </authorList>
    </citation>
    <scope>NUCLEOTIDE SEQUENCE</scope>
    <source>
        <strain evidence="2">DSM 106290</strain>
    </source>
</reference>
<keyword evidence="3" id="KW-1185">Reference proteome</keyword>
<dbReference type="AlphaFoldDB" id="A0A895XRM0"/>
<dbReference type="KEGG" id="nav:JQS30_03435"/>